<proteinExistence type="predicted"/>
<protein>
    <submittedName>
        <fullName evidence="2">Ig-like domain-containing protein</fullName>
    </submittedName>
</protein>
<dbReference type="WBParaSite" id="PS1159_v2.g18746.t1">
    <property type="protein sequence ID" value="PS1159_v2.g18746.t1"/>
    <property type="gene ID" value="PS1159_v2.g18746"/>
</dbReference>
<sequence length="348" mass="39230">MKYLLLLLIIFLNKIEGRPSNTFENIRFNNDGAIKQDKVNIIDLLTLKGTSTVLSCDPIFSSEGAKKEATWFKDGSPIAYVTGETNAIYENRTLNFNNTIPKVGFLILSNIKMDDEGDYWCLRKDTGQIGEISRIRVSYIYKLEDDIELVATPSRPFEGEMVEIECAFSEAFPAPAVNWLFNGSTLPTRVNYAVAPNASLLIYHYSIADVGRYECVLTNFAGTTKAGITLSLPISSTAHSDSLQQRNIHRFNILQNNSLQQQNIHRFNILQNSTLMFLIGCLSTICLILIYLFGGMIWYRLMNRRPCIGQIPLWQSILRADPALAPGFRKVVAPTDSTRPRLLQTDEI</sequence>
<name>A0AC35FLQ3_9BILA</name>
<accession>A0AC35FLQ3</accession>
<organism evidence="1 2">
    <name type="scientific">Panagrolaimus sp. PS1159</name>
    <dbReference type="NCBI Taxonomy" id="55785"/>
    <lineage>
        <taxon>Eukaryota</taxon>
        <taxon>Metazoa</taxon>
        <taxon>Ecdysozoa</taxon>
        <taxon>Nematoda</taxon>
        <taxon>Chromadorea</taxon>
        <taxon>Rhabditida</taxon>
        <taxon>Tylenchina</taxon>
        <taxon>Panagrolaimomorpha</taxon>
        <taxon>Panagrolaimoidea</taxon>
        <taxon>Panagrolaimidae</taxon>
        <taxon>Panagrolaimus</taxon>
    </lineage>
</organism>
<reference evidence="2" key="1">
    <citation type="submission" date="2022-11" db="UniProtKB">
        <authorList>
            <consortium name="WormBaseParasite"/>
        </authorList>
    </citation>
    <scope>IDENTIFICATION</scope>
</reference>
<dbReference type="Proteomes" id="UP000887580">
    <property type="component" value="Unplaced"/>
</dbReference>
<evidence type="ECO:0000313" key="1">
    <source>
        <dbReference type="Proteomes" id="UP000887580"/>
    </source>
</evidence>
<evidence type="ECO:0000313" key="2">
    <source>
        <dbReference type="WBParaSite" id="PS1159_v2.g18746.t1"/>
    </source>
</evidence>